<dbReference type="InterPro" id="IPR003034">
    <property type="entry name" value="SAP_dom"/>
</dbReference>
<reference evidence="8 9" key="1">
    <citation type="submission" date="2024-03" db="EMBL/GenBank/DDBJ databases">
        <title>Adaptation during the transition from Ophiocordyceps entomopathogen to insect associate is accompanied by gene loss and intensified selection.</title>
        <authorList>
            <person name="Ward C.M."/>
            <person name="Onetto C.A."/>
            <person name="Borneman A.R."/>
        </authorList>
    </citation>
    <scope>NUCLEOTIDE SEQUENCE [LARGE SCALE GENOMIC DNA]</scope>
    <source>
        <strain evidence="8">AWRI1</strain>
        <tissue evidence="8">Single Adult Female</tissue>
    </source>
</reference>
<evidence type="ECO:0000313" key="8">
    <source>
        <dbReference type="EMBL" id="KAK7573767.1"/>
    </source>
</evidence>
<dbReference type="PANTHER" id="PTHR15683">
    <property type="entry name" value="SCAFFOLD ATTACHMENT FACTOR B-RELATED"/>
    <property type="match status" value="1"/>
</dbReference>
<dbReference type="SUPFAM" id="SSF54928">
    <property type="entry name" value="RNA-binding domain, RBD"/>
    <property type="match status" value="1"/>
</dbReference>
<feature type="region of interest" description="Disordered" evidence="5">
    <location>
        <begin position="567"/>
        <end position="800"/>
    </location>
</feature>
<dbReference type="PROSITE" id="PS50800">
    <property type="entry name" value="SAP"/>
    <property type="match status" value="1"/>
</dbReference>
<feature type="compositionally biased region" description="Polar residues" evidence="5">
    <location>
        <begin position="762"/>
        <end position="772"/>
    </location>
</feature>
<dbReference type="EMBL" id="JBBCAQ010000037">
    <property type="protein sequence ID" value="KAK7573767.1"/>
    <property type="molecule type" value="Genomic_DNA"/>
</dbReference>
<feature type="compositionally biased region" description="Basic and acidic residues" evidence="5">
    <location>
        <begin position="188"/>
        <end position="203"/>
    </location>
</feature>
<dbReference type="Gene3D" id="1.10.720.30">
    <property type="entry name" value="SAP domain"/>
    <property type="match status" value="1"/>
</dbReference>
<feature type="compositionally biased region" description="Basic and acidic residues" evidence="5">
    <location>
        <begin position="567"/>
        <end position="600"/>
    </location>
</feature>
<dbReference type="GO" id="GO:0003723">
    <property type="term" value="F:RNA binding"/>
    <property type="evidence" value="ECO:0007669"/>
    <property type="project" value="UniProtKB-UniRule"/>
</dbReference>
<evidence type="ECO:0000256" key="2">
    <source>
        <dbReference type="ARBA" id="ARBA00022884"/>
    </source>
</evidence>
<keyword evidence="2 4" id="KW-0694">RNA-binding</keyword>
<dbReference type="AlphaFoldDB" id="A0AAN9T4J6"/>
<feature type="compositionally biased region" description="Basic and acidic residues" evidence="5">
    <location>
        <begin position="646"/>
        <end position="690"/>
    </location>
</feature>
<feature type="compositionally biased region" description="Polar residues" evidence="5">
    <location>
        <begin position="714"/>
        <end position="730"/>
    </location>
</feature>
<dbReference type="GO" id="GO:0043565">
    <property type="term" value="F:sequence-specific DNA binding"/>
    <property type="evidence" value="ECO:0007669"/>
    <property type="project" value="TreeGrafter"/>
</dbReference>
<evidence type="ECO:0000259" key="6">
    <source>
        <dbReference type="PROSITE" id="PS50102"/>
    </source>
</evidence>
<evidence type="ECO:0000256" key="1">
    <source>
        <dbReference type="ARBA" id="ARBA00004123"/>
    </source>
</evidence>
<comment type="subcellular location">
    <subcellularLocation>
        <location evidence="1">Nucleus</location>
    </subcellularLocation>
</comment>
<dbReference type="InterPro" id="IPR035979">
    <property type="entry name" value="RBD_domain_sf"/>
</dbReference>
<feature type="compositionally biased region" description="Low complexity" evidence="5">
    <location>
        <begin position="738"/>
        <end position="748"/>
    </location>
</feature>
<feature type="compositionally biased region" description="Basic and acidic residues" evidence="5">
    <location>
        <begin position="245"/>
        <end position="268"/>
    </location>
</feature>
<gene>
    <name evidence="8" type="ORF">V9T40_010958</name>
</gene>
<feature type="compositionally biased region" description="Basic and acidic residues" evidence="5">
    <location>
        <begin position="454"/>
        <end position="468"/>
    </location>
</feature>
<keyword evidence="9" id="KW-1185">Reference proteome</keyword>
<organism evidence="8 9">
    <name type="scientific">Parthenolecanium corni</name>
    <dbReference type="NCBI Taxonomy" id="536013"/>
    <lineage>
        <taxon>Eukaryota</taxon>
        <taxon>Metazoa</taxon>
        <taxon>Ecdysozoa</taxon>
        <taxon>Arthropoda</taxon>
        <taxon>Hexapoda</taxon>
        <taxon>Insecta</taxon>
        <taxon>Pterygota</taxon>
        <taxon>Neoptera</taxon>
        <taxon>Paraneoptera</taxon>
        <taxon>Hemiptera</taxon>
        <taxon>Sternorrhyncha</taxon>
        <taxon>Coccoidea</taxon>
        <taxon>Coccidae</taxon>
        <taxon>Parthenolecanium</taxon>
    </lineage>
</organism>
<evidence type="ECO:0000256" key="4">
    <source>
        <dbReference type="PROSITE-ProRule" id="PRU00176"/>
    </source>
</evidence>
<feature type="region of interest" description="Disordered" evidence="5">
    <location>
        <begin position="44"/>
        <end position="283"/>
    </location>
</feature>
<name>A0AAN9T4J6_9HEMI</name>
<feature type="domain" description="RRM" evidence="6">
    <location>
        <begin position="282"/>
        <end position="360"/>
    </location>
</feature>
<feature type="domain" description="SAP" evidence="7">
    <location>
        <begin position="10"/>
        <end position="44"/>
    </location>
</feature>
<comment type="caution">
    <text evidence="8">The sequence shown here is derived from an EMBL/GenBank/DDBJ whole genome shotgun (WGS) entry which is preliminary data.</text>
</comment>
<dbReference type="InterPro" id="IPR051738">
    <property type="entry name" value="SAF_Modulators"/>
</dbReference>
<dbReference type="SMART" id="SM00360">
    <property type="entry name" value="RRM"/>
    <property type="match status" value="1"/>
</dbReference>
<proteinExistence type="predicted"/>
<evidence type="ECO:0000256" key="3">
    <source>
        <dbReference type="ARBA" id="ARBA00023242"/>
    </source>
</evidence>
<dbReference type="GO" id="GO:0005634">
    <property type="term" value="C:nucleus"/>
    <property type="evidence" value="ECO:0007669"/>
    <property type="project" value="UniProtKB-SubCell"/>
</dbReference>
<sequence>MASDTEHRKLNNLRVIDLRNELGKRNLDKTGVKNELIERLQKALISEGHDPEEYLFDVESSEKKTPRKRRTMDESDLEKEDTGLNDTSLAGEEDSKDADESKETVEDTKPDIKPVVELEKIPDAPPAPIIAQEPKETPKTEPKEEPTAQPTKSESSEKDDKKEEKIEEKSEKDDSAPKEQRVTVSKKSVNEESKEKPADTNKEDNEDSINLTIGEDEVKLFGEEEESSHDKEVKETDQPRSSTTEAEKENQSDNSKTEQETKQDDKTAVKKPNPAKTTGSSKNLWVSGLSSMTRATDLKTLFSKYGKVVAAKIVTNAKTPGSRCYGYVTMLSAEDATVSMQNLHKTELDGRMILVERAKDDGTGPAKTKPVKKEVEKKRVSESKDEKKTVDEKRKLSAVKPEVETKLEEKKVKEEKKETPATKSTTDDVNGETKASSIKSGDLTDGRRRSKSSKSKDDGRTSSKERGKPRSSVLTFAQIKEERERHRLKEKERLLRMEERRRAIERERQREIERRQREEAVRLERERMKLKMEREKMKAEFMKLEREAQRLERERLQREKEELRRAQMKLEETRRAVKRPLEITRTFEDDRKRRPPSPDRRHVHVSSAPSSSRKEVPSRSNGARRVSPSDYPPPRRAYESSSAVESSRKDPPSHSVREKPTKESSRYDHHYQSSHASDDTRSKDVRHRYPDPPSKSSSAKDSGRYDRSGPSDGWSRSATSGISSSVKPYNSISGGGSSSMSSRDAWSSSDRKTEQPPWMRSTVGSSTSDRWTGSSNSASGMGMSRSATMGSGSAMYGSSGGYSDSMQSMGMMNVSSGTGYGDRFDAYKSGLRKY</sequence>
<dbReference type="PROSITE" id="PS50102">
    <property type="entry name" value="RRM"/>
    <property type="match status" value="1"/>
</dbReference>
<evidence type="ECO:0000259" key="7">
    <source>
        <dbReference type="PROSITE" id="PS50800"/>
    </source>
</evidence>
<dbReference type="PANTHER" id="PTHR15683:SF8">
    <property type="entry name" value="SCAFFOLD ATTACHMENT FACTOR B, ISOFORM B"/>
    <property type="match status" value="1"/>
</dbReference>
<dbReference type="GO" id="GO:0006357">
    <property type="term" value="P:regulation of transcription by RNA polymerase II"/>
    <property type="evidence" value="ECO:0007669"/>
    <property type="project" value="TreeGrafter"/>
</dbReference>
<dbReference type="Pfam" id="PF00076">
    <property type="entry name" value="RRM_1"/>
    <property type="match status" value="1"/>
</dbReference>
<dbReference type="Pfam" id="PF02037">
    <property type="entry name" value="SAP"/>
    <property type="match status" value="1"/>
</dbReference>
<keyword evidence="3" id="KW-0539">Nucleus</keyword>
<feature type="compositionally biased region" description="Basic and acidic residues" evidence="5">
    <location>
        <begin position="98"/>
        <end position="122"/>
    </location>
</feature>
<feature type="region of interest" description="Disordered" evidence="5">
    <location>
        <begin position="358"/>
        <end position="479"/>
    </location>
</feature>
<dbReference type="InterPro" id="IPR000504">
    <property type="entry name" value="RRM_dom"/>
</dbReference>
<feature type="compositionally biased region" description="Polar residues" evidence="5">
    <location>
        <begin position="421"/>
        <end position="439"/>
    </location>
</feature>
<evidence type="ECO:0008006" key="10">
    <source>
        <dbReference type="Google" id="ProtNLM"/>
    </source>
</evidence>
<feature type="compositionally biased region" description="Basic and acidic residues" evidence="5">
    <location>
        <begin position="133"/>
        <end position="146"/>
    </location>
</feature>
<dbReference type="SUPFAM" id="SSF68906">
    <property type="entry name" value="SAP domain"/>
    <property type="match status" value="1"/>
</dbReference>
<dbReference type="GO" id="GO:0050684">
    <property type="term" value="P:regulation of mRNA processing"/>
    <property type="evidence" value="ECO:0007669"/>
    <property type="project" value="TreeGrafter"/>
</dbReference>
<dbReference type="Proteomes" id="UP001367676">
    <property type="component" value="Unassembled WGS sequence"/>
</dbReference>
<protein>
    <recommendedName>
        <fullName evidence="10">SAFB-like transcription modulator</fullName>
    </recommendedName>
</protein>
<feature type="compositionally biased region" description="Basic and acidic residues" evidence="5">
    <location>
        <begin position="216"/>
        <end position="238"/>
    </location>
</feature>
<accession>A0AAN9T4J6</accession>
<feature type="compositionally biased region" description="Basic and acidic residues" evidence="5">
    <location>
        <begin position="371"/>
        <end position="420"/>
    </location>
</feature>
<feature type="compositionally biased region" description="Low complexity" evidence="5">
    <location>
        <begin position="773"/>
        <end position="800"/>
    </location>
</feature>
<dbReference type="SMART" id="SM00513">
    <property type="entry name" value="SAP"/>
    <property type="match status" value="1"/>
</dbReference>
<evidence type="ECO:0000256" key="5">
    <source>
        <dbReference type="SAM" id="MobiDB-lite"/>
    </source>
</evidence>
<feature type="compositionally biased region" description="Basic and acidic residues" evidence="5">
    <location>
        <begin position="154"/>
        <end position="181"/>
    </location>
</feature>
<dbReference type="InterPro" id="IPR012677">
    <property type="entry name" value="Nucleotide-bd_a/b_plait_sf"/>
</dbReference>
<dbReference type="InterPro" id="IPR036361">
    <property type="entry name" value="SAP_dom_sf"/>
</dbReference>
<evidence type="ECO:0000313" key="9">
    <source>
        <dbReference type="Proteomes" id="UP001367676"/>
    </source>
</evidence>
<dbReference type="Gene3D" id="3.30.70.330">
    <property type="match status" value="1"/>
</dbReference>